<dbReference type="PANTHER" id="PTHR13847">
    <property type="entry name" value="SARCOSINE DEHYDROGENASE-RELATED"/>
    <property type="match status" value="1"/>
</dbReference>
<organism evidence="3">
    <name type="scientific">hydrothermal vent metagenome</name>
    <dbReference type="NCBI Taxonomy" id="652676"/>
    <lineage>
        <taxon>unclassified sequences</taxon>
        <taxon>metagenomes</taxon>
        <taxon>ecological metagenomes</taxon>
    </lineage>
</organism>
<keyword evidence="1" id="KW-0560">Oxidoreductase</keyword>
<dbReference type="GO" id="GO:0005737">
    <property type="term" value="C:cytoplasm"/>
    <property type="evidence" value="ECO:0007669"/>
    <property type="project" value="TreeGrafter"/>
</dbReference>
<feature type="non-terminal residue" evidence="3">
    <location>
        <position position="67"/>
    </location>
</feature>
<gene>
    <name evidence="3" type="ORF">MNBD_PLANCTO02-2345</name>
</gene>
<accession>A0A3B1DCS2</accession>
<dbReference type="InterPro" id="IPR036188">
    <property type="entry name" value="FAD/NAD-bd_sf"/>
</dbReference>
<evidence type="ECO:0000313" key="3">
    <source>
        <dbReference type="EMBL" id="VAX36651.1"/>
    </source>
</evidence>
<dbReference type="EMBL" id="UOGL01000071">
    <property type="protein sequence ID" value="VAX36651.1"/>
    <property type="molecule type" value="Genomic_DNA"/>
</dbReference>
<dbReference type="PANTHER" id="PTHR13847:SF289">
    <property type="entry name" value="GLYCINE OXIDASE"/>
    <property type="match status" value="1"/>
</dbReference>
<dbReference type="AlphaFoldDB" id="A0A3B1DCS2"/>
<dbReference type="Gene3D" id="3.50.50.60">
    <property type="entry name" value="FAD/NAD(P)-binding domain"/>
    <property type="match status" value="1"/>
</dbReference>
<feature type="domain" description="FAD dependent oxidoreductase" evidence="2">
    <location>
        <begin position="6"/>
        <end position="51"/>
    </location>
</feature>
<name>A0A3B1DCS2_9ZZZZ</name>
<evidence type="ECO:0000256" key="1">
    <source>
        <dbReference type="ARBA" id="ARBA00023002"/>
    </source>
</evidence>
<sequence length="67" mass="6698">MTQPPDVIVVGGGVIGCAVTYELAKRSVNVMLIDKSLPGRATSASAGGLWPVGESVGLGCGVIFHAS</sequence>
<reference evidence="3" key="1">
    <citation type="submission" date="2018-06" db="EMBL/GenBank/DDBJ databases">
        <authorList>
            <person name="Zhirakovskaya E."/>
        </authorList>
    </citation>
    <scope>NUCLEOTIDE SEQUENCE</scope>
</reference>
<evidence type="ECO:0000259" key="2">
    <source>
        <dbReference type="Pfam" id="PF01266"/>
    </source>
</evidence>
<protein>
    <submittedName>
        <fullName evidence="3">Hydrogen cyanide synthase HcnC / Opine oxidase subunit B</fullName>
    </submittedName>
</protein>
<dbReference type="GO" id="GO:0016491">
    <property type="term" value="F:oxidoreductase activity"/>
    <property type="evidence" value="ECO:0007669"/>
    <property type="project" value="UniProtKB-KW"/>
</dbReference>
<dbReference type="Pfam" id="PF01266">
    <property type="entry name" value="DAO"/>
    <property type="match status" value="1"/>
</dbReference>
<proteinExistence type="predicted"/>
<dbReference type="InterPro" id="IPR006076">
    <property type="entry name" value="FAD-dep_OxRdtase"/>
</dbReference>
<dbReference type="SUPFAM" id="SSF51905">
    <property type="entry name" value="FAD/NAD(P)-binding domain"/>
    <property type="match status" value="1"/>
</dbReference>